<organism evidence="1 2">
    <name type="scientific">Pachysolen tannophilus NRRL Y-2460</name>
    <dbReference type="NCBI Taxonomy" id="669874"/>
    <lineage>
        <taxon>Eukaryota</taxon>
        <taxon>Fungi</taxon>
        <taxon>Dikarya</taxon>
        <taxon>Ascomycota</taxon>
        <taxon>Saccharomycotina</taxon>
        <taxon>Pichiomycetes</taxon>
        <taxon>Pachysolenaceae</taxon>
        <taxon>Pachysolen</taxon>
    </lineage>
</organism>
<dbReference type="AlphaFoldDB" id="A0A1E4TXC7"/>
<dbReference type="Proteomes" id="UP000094236">
    <property type="component" value="Unassembled WGS sequence"/>
</dbReference>
<name>A0A1E4TXC7_PACTA</name>
<protein>
    <submittedName>
        <fullName evidence="1">Uncharacterized protein</fullName>
    </submittedName>
</protein>
<accession>A0A1E4TXC7</accession>
<dbReference type="EMBL" id="KV454013">
    <property type="protein sequence ID" value="ODV96412.1"/>
    <property type="molecule type" value="Genomic_DNA"/>
</dbReference>
<proteinExistence type="predicted"/>
<evidence type="ECO:0000313" key="1">
    <source>
        <dbReference type="EMBL" id="ODV96412.1"/>
    </source>
</evidence>
<gene>
    <name evidence="1" type="ORF">PACTADRAFT_2705</name>
</gene>
<sequence length="213" mass="24723">MDNLTYEALWKRVSCLEKLLVVSADAEASVKSSMNSSVNTSVEDQLASLVKSLSINVTEYNKLFKLLMDANLWNRLPIRRSIVKESDELNDDITDIKNIIISNNFKLLDLVKQLEELIMGFEIFAKQEREQNCQFDKINKLLNFQINEKRVLKILENYNKLVVKSIYFLNVNFRELISENEFWSNIENSLMAKTSLINGKLDSLEVAKKYQLT</sequence>
<reference evidence="2" key="1">
    <citation type="submission" date="2016-05" db="EMBL/GenBank/DDBJ databases">
        <title>Comparative genomics of biotechnologically important yeasts.</title>
        <authorList>
            <consortium name="DOE Joint Genome Institute"/>
            <person name="Riley R."/>
            <person name="Haridas S."/>
            <person name="Wolfe K.H."/>
            <person name="Lopes M.R."/>
            <person name="Hittinger C.T."/>
            <person name="Goker M."/>
            <person name="Salamov A."/>
            <person name="Wisecaver J."/>
            <person name="Long T.M."/>
            <person name="Aerts A.L."/>
            <person name="Barry K."/>
            <person name="Choi C."/>
            <person name="Clum A."/>
            <person name="Coughlan A.Y."/>
            <person name="Deshpande S."/>
            <person name="Douglass A.P."/>
            <person name="Hanson S.J."/>
            <person name="Klenk H.-P."/>
            <person name="Labutti K."/>
            <person name="Lapidus A."/>
            <person name="Lindquist E."/>
            <person name="Lipzen A."/>
            <person name="Meier-Kolthoff J.P."/>
            <person name="Ohm R.A."/>
            <person name="Otillar R.P."/>
            <person name="Pangilinan J."/>
            <person name="Peng Y."/>
            <person name="Rokas A."/>
            <person name="Rosa C.A."/>
            <person name="Scheuner C."/>
            <person name="Sibirny A.A."/>
            <person name="Slot J.C."/>
            <person name="Stielow J.B."/>
            <person name="Sun H."/>
            <person name="Kurtzman C.P."/>
            <person name="Blackwell M."/>
            <person name="Grigoriev I.V."/>
            <person name="Jeffries T.W."/>
        </authorList>
    </citation>
    <scope>NUCLEOTIDE SEQUENCE [LARGE SCALE GENOMIC DNA]</scope>
    <source>
        <strain evidence="2">NRRL Y-2460</strain>
    </source>
</reference>
<evidence type="ECO:0000313" key="2">
    <source>
        <dbReference type="Proteomes" id="UP000094236"/>
    </source>
</evidence>
<keyword evidence="2" id="KW-1185">Reference proteome</keyword>